<evidence type="ECO:0000313" key="2">
    <source>
        <dbReference type="Proteomes" id="UP000694564"/>
    </source>
</evidence>
<dbReference type="AlphaFoldDB" id="A0A8D2CT61"/>
<accession>A0A8D2CT61</accession>
<evidence type="ECO:0000313" key="1">
    <source>
        <dbReference type="Ensembl" id="ENSSVLP00005014478.1"/>
    </source>
</evidence>
<reference evidence="1" key="1">
    <citation type="submission" date="2025-08" db="UniProtKB">
        <authorList>
            <consortium name="Ensembl"/>
        </authorList>
    </citation>
    <scope>IDENTIFICATION</scope>
</reference>
<dbReference type="PANTHER" id="PTHR12416">
    <property type="entry name" value="RRNA-PROCESSING PROTEIN UTP23 HOMOLOG"/>
    <property type="match status" value="1"/>
</dbReference>
<proteinExistence type="predicted"/>
<keyword evidence="2" id="KW-1185">Reference proteome</keyword>
<dbReference type="Gene3D" id="3.40.50.1010">
    <property type="entry name" value="5'-nuclease"/>
    <property type="match status" value="1"/>
</dbReference>
<dbReference type="Ensembl" id="ENSSVLT00005016038.1">
    <property type="protein sequence ID" value="ENSSVLP00005014478.1"/>
    <property type="gene ID" value="ENSSVLG00005011568.1"/>
</dbReference>
<dbReference type="Proteomes" id="UP000694564">
    <property type="component" value="Unassembled WGS sequence"/>
</dbReference>
<reference evidence="1" key="2">
    <citation type="submission" date="2025-09" db="UniProtKB">
        <authorList>
            <consortium name="Ensembl"/>
        </authorList>
    </citation>
    <scope>IDENTIFICATION</scope>
</reference>
<dbReference type="OrthoDB" id="25675at2759"/>
<protein>
    <submittedName>
        <fullName evidence="1">Uncharacterized protein</fullName>
    </submittedName>
</protein>
<sequence length="70" mass="8330">MKITRQNHAKKHLGFFCNNFVVHDLYQILLDGTFCQVAVRGCIQLWEQLPCYLMGETHLCTTKIRIYLWK</sequence>
<dbReference type="GeneTree" id="ENSGT00940000168089"/>
<name>A0A8D2CT61_SCIVU</name>
<organism evidence="1 2">
    <name type="scientific">Sciurus vulgaris</name>
    <name type="common">Eurasian red squirrel</name>
    <dbReference type="NCBI Taxonomy" id="55149"/>
    <lineage>
        <taxon>Eukaryota</taxon>
        <taxon>Metazoa</taxon>
        <taxon>Chordata</taxon>
        <taxon>Craniata</taxon>
        <taxon>Vertebrata</taxon>
        <taxon>Euteleostomi</taxon>
        <taxon>Mammalia</taxon>
        <taxon>Eutheria</taxon>
        <taxon>Euarchontoglires</taxon>
        <taxon>Glires</taxon>
        <taxon>Rodentia</taxon>
        <taxon>Sciuromorpha</taxon>
        <taxon>Sciuridae</taxon>
        <taxon>Sciurinae</taxon>
        <taxon>Sciurini</taxon>
        <taxon>Sciurus</taxon>
    </lineage>
</organism>